<dbReference type="AlphaFoldDB" id="A0A4U6UPK6"/>
<keyword evidence="3" id="KW-1185">Reference proteome</keyword>
<organism evidence="2 3">
    <name type="scientific">Setaria viridis</name>
    <name type="common">Green bristlegrass</name>
    <name type="synonym">Setaria italica subsp. viridis</name>
    <dbReference type="NCBI Taxonomy" id="4556"/>
    <lineage>
        <taxon>Eukaryota</taxon>
        <taxon>Viridiplantae</taxon>
        <taxon>Streptophyta</taxon>
        <taxon>Embryophyta</taxon>
        <taxon>Tracheophyta</taxon>
        <taxon>Spermatophyta</taxon>
        <taxon>Magnoliopsida</taxon>
        <taxon>Liliopsida</taxon>
        <taxon>Poales</taxon>
        <taxon>Poaceae</taxon>
        <taxon>PACMAD clade</taxon>
        <taxon>Panicoideae</taxon>
        <taxon>Panicodae</taxon>
        <taxon>Paniceae</taxon>
        <taxon>Cenchrinae</taxon>
        <taxon>Setaria</taxon>
    </lineage>
</organism>
<feature type="chain" id="PRO_5020765376" description="GOLD domain-containing protein" evidence="1">
    <location>
        <begin position="26"/>
        <end position="50"/>
    </location>
</feature>
<evidence type="ECO:0000313" key="3">
    <source>
        <dbReference type="Proteomes" id="UP000298652"/>
    </source>
</evidence>
<feature type="signal peptide" evidence="1">
    <location>
        <begin position="1"/>
        <end position="25"/>
    </location>
</feature>
<evidence type="ECO:0000256" key="1">
    <source>
        <dbReference type="SAM" id="SignalP"/>
    </source>
</evidence>
<proteinExistence type="predicted"/>
<dbReference type="OMA" id="GATCAWQ"/>
<protein>
    <recommendedName>
        <fullName evidence="4">GOLD domain-containing protein</fullName>
    </recommendedName>
</protein>
<sequence length="50" mass="5450">MWPRPSALLLLVAFALLSAPRPARALRFDLESGHTKCISDEIKVNSMAVG</sequence>
<accession>A0A4U6UPK6</accession>
<reference evidence="2" key="1">
    <citation type="submission" date="2019-03" db="EMBL/GenBank/DDBJ databases">
        <title>WGS assembly of Setaria viridis.</title>
        <authorList>
            <person name="Huang P."/>
            <person name="Jenkins J."/>
            <person name="Grimwood J."/>
            <person name="Barry K."/>
            <person name="Healey A."/>
            <person name="Mamidi S."/>
            <person name="Sreedasyam A."/>
            <person name="Shu S."/>
            <person name="Feldman M."/>
            <person name="Wu J."/>
            <person name="Yu Y."/>
            <person name="Chen C."/>
            <person name="Johnson J."/>
            <person name="Rokhsar D."/>
            <person name="Baxter I."/>
            <person name="Schmutz J."/>
            <person name="Brutnell T."/>
            <person name="Kellogg E."/>
        </authorList>
    </citation>
    <scope>NUCLEOTIDE SEQUENCE [LARGE SCALE GENOMIC DNA]</scope>
</reference>
<name>A0A4U6UPK6_SETVI</name>
<evidence type="ECO:0008006" key="4">
    <source>
        <dbReference type="Google" id="ProtNLM"/>
    </source>
</evidence>
<evidence type="ECO:0000313" key="2">
    <source>
        <dbReference type="EMBL" id="TKW15969.1"/>
    </source>
</evidence>
<gene>
    <name evidence="2" type="ORF">SEVIR_5G267801v2</name>
</gene>
<dbReference type="EMBL" id="CM016556">
    <property type="protein sequence ID" value="TKW15969.1"/>
    <property type="molecule type" value="Genomic_DNA"/>
</dbReference>
<dbReference type="Gramene" id="TKW15969">
    <property type="protein sequence ID" value="TKW15969"/>
    <property type="gene ID" value="SEVIR_5G267801v2"/>
</dbReference>
<keyword evidence="1" id="KW-0732">Signal</keyword>
<dbReference type="Proteomes" id="UP000298652">
    <property type="component" value="Chromosome 5"/>
</dbReference>